<feature type="domain" description="Transposase zinc-ribbon" evidence="2">
    <location>
        <begin position="54"/>
        <end position="102"/>
    </location>
</feature>
<evidence type="ECO:0000313" key="3">
    <source>
        <dbReference type="EMBL" id="RDJ22207.1"/>
    </source>
</evidence>
<evidence type="ECO:0000259" key="2">
    <source>
        <dbReference type="Pfam" id="PF12760"/>
    </source>
</evidence>
<evidence type="ECO:0000313" key="4">
    <source>
        <dbReference type="Proteomes" id="UP000255207"/>
    </source>
</evidence>
<gene>
    <name evidence="3" type="ORF">DWE98_20135</name>
</gene>
<dbReference type="Proteomes" id="UP000255207">
    <property type="component" value="Unassembled WGS sequence"/>
</dbReference>
<dbReference type="Pfam" id="PF12760">
    <property type="entry name" value="Zn_ribbon_IS1595"/>
    <property type="match status" value="1"/>
</dbReference>
<proteinExistence type="predicted"/>
<reference evidence="4" key="1">
    <citation type="submission" date="2018-07" db="EMBL/GenBank/DDBJ databases">
        <authorList>
            <person name="Safronova V.I."/>
            <person name="Chirak E.R."/>
            <person name="Sazanova A.L."/>
        </authorList>
    </citation>
    <scope>NUCLEOTIDE SEQUENCE [LARGE SCALE GENOMIC DNA]</scope>
    <source>
        <strain evidence="4">RCAM04685</strain>
    </source>
</reference>
<feature type="region of interest" description="Disordered" evidence="1">
    <location>
        <begin position="263"/>
        <end position="283"/>
    </location>
</feature>
<organism evidence="3 4">
    <name type="scientific">Bosea caraganae</name>
    <dbReference type="NCBI Taxonomy" id="2763117"/>
    <lineage>
        <taxon>Bacteria</taxon>
        <taxon>Pseudomonadati</taxon>
        <taxon>Pseudomonadota</taxon>
        <taxon>Alphaproteobacteria</taxon>
        <taxon>Hyphomicrobiales</taxon>
        <taxon>Boseaceae</taxon>
        <taxon>Bosea</taxon>
    </lineage>
</organism>
<dbReference type="InterPro" id="IPR024442">
    <property type="entry name" value="Transposase_Zn_ribbon"/>
</dbReference>
<dbReference type="OrthoDB" id="271821at2"/>
<name>A0A370L250_9HYPH</name>
<comment type="caution">
    <text evidence="3">The sequence shown here is derived from an EMBL/GenBank/DDBJ whole genome shotgun (WGS) entry which is preliminary data.</text>
</comment>
<keyword evidence="4" id="KW-1185">Reference proteome</keyword>
<feature type="compositionally biased region" description="Low complexity" evidence="1">
    <location>
        <begin position="266"/>
        <end position="277"/>
    </location>
</feature>
<dbReference type="EMBL" id="QQTP01000011">
    <property type="protein sequence ID" value="RDJ22207.1"/>
    <property type="molecule type" value="Genomic_DNA"/>
</dbReference>
<evidence type="ECO:0000256" key="1">
    <source>
        <dbReference type="SAM" id="MobiDB-lite"/>
    </source>
</evidence>
<protein>
    <recommendedName>
        <fullName evidence="2">Transposase zinc-ribbon domain-containing protein</fullName>
    </recommendedName>
</protein>
<accession>A0A370L250</accession>
<dbReference type="AlphaFoldDB" id="A0A370L250"/>
<sequence length="283" mass="31058">MYHFASSNHLATLGSRQRVELLPTIKAPLTFIDPTGTTNSIGGLAMPNTIRLHNEHAAHLSLERLVWPSGPVCPHCGELTRLGRLNGLSTPVGAWKCYACRKPFTIRHGTIFHNSHVPLHVWLQALYLLTETRLKMGSQRLAHVLGVSVRTAWHLKQKIMHGLDVGVPVVLRSSPWLEEVGVMRCASLACQTEHGPGSAMSEARYERFLTAVEGGANAETDRRFIEALQRLLSVRHEPREAGDEALISEVQLELGLLAESESRQHAAAMAAPQAGRASSQMKG</sequence>